<dbReference type="CDD" id="cd03477">
    <property type="entry name" value="Rieske_YhfW_C"/>
    <property type="match status" value="1"/>
</dbReference>
<dbReference type="SUPFAM" id="SSF50022">
    <property type="entry name" value="ISP domain"/>
    <property type="match status" value="1"/>
</dbReference>
<protein>
    <submittedName>
        <fullName evidence="8">FAD-dependent oxidoreductase</fullName>
    </submittedName>
</protein>
<dbReference type="Pfam" id="PF01266">
    <property type="entry name" value="DAO"/>
    <property type="match status" value="1"/>
</dbReference>
<dbReference type="Gene3D" id="3.50.50.60">
    <property type="entry name" value="FAD/NAD(P)-binding domain"/>
    <property type="match status" value="1"/>
</dbReference>
<keyword evidence="3" id="KW-0560">Oxidoreductase</keyword>
<organism evidence="8 9">
    <name type="scientific">Mesorhizobium argentiipisi</name>
    <dbReference type="NCBI Taxonomy" id="3015175"/>
    <lineage>
        <taxon>Bacteria</taxon>
        <taxon>Pseudomonadati</taxon>
        <taxon>Pseudomonadota</taxon>
        <taxon>Alphaproteobacteria</taxon>
        <taxon>Hyphomicrobiales</taxon>
        <taxon>Phyllobacteriaceae</taxon>
        <taxon>Mesorhizobium</taxon>
    </lineage>
</organism>
<dbReference type="InterPro" id="IPR036188">
    <property type="entry name" value="FAD/NAD-bd_sf"/>
</dbReference>
<reference evidence="8 9" key="1">
    <citation type="submission" date="2022-12" db="EMBL/GenBank/DDBJ databases">
        <authorList>
            <person name="Muema E."/>
        </authorList>
    </citation>
    <scope>NUCLEOTIDE SEQUENCE [LARGE SCALE GENOMIC DNA]</scope>
    <source>
        <strain evidence="9">1330</strain>
    </source>
</reference>
<dbReference type="InterPro" id="IPR036922">
    <property type="entry name" value="Rieske_2Fe-2S_sf"/>
</dbReference>
<gene>
    <name evidence="8" type="ORF">O7A05_16650</name>
</gene>
<evidence type="ECO:0000256" key="1">
    <source>
        <dbReference type="ARBA" id="ARBA00022714"/>
    </source>
</evidence>
<keyword evidence="2" id="KW-0479">Metal-binding</keyword>
<keyword evidence="6" id="KW-1015">Disulfide bond</keyword>
<keyword evidence="9" id="KW-1185">Reference proteome</keyword>
<comment type="caution">
    <text evidence="8">The sequence shown here is derived from an EMBL/GenBank/DDBJ whole genome shotgun (WGS) entry which is preliminary data.</text>
</comment>
<dbReference type="InterPro" id="IPR017941">
    <property type="entry name" value="Rieske_2Fe-2S"/>
</dbReference>
<dbReference type="PANTHER" id="PTHR13847">
    <property type="entry name" value="SARCOSINE DEHYDROGENASE-RELATED"/>
    <property type="match status" value="1"/>
</dbReference>
<dbReference type="SUPFAM" id="SSF51971">
    <property type="entry name" value="Nucleotide-binding domain"/>
    <property type="match status" value="1"/>
</dbReference>
<dbReference type="Gene3D" id="3.30.9.10">
    <property type="entry name" value="D-Amino Acid Oxidase, subunit A, domain 2"/>
    <property type="match status" value="1"/>
</dbReference>
<dbReference type="Pfam" id="PF00355">
    <property type="entry name" value="Rieske"/>
    <property type="match status" value="1"/>
</dbReference>
<dbReference type="InterPro" id="IPR038010">
    <property type="entry name" value="YhfW_C"/>
</dbReference>
<feature type="domain" description="Rieske" evidence="7">
    <location>
        <begin position="425"/>
        <end position="509"/>
    </location>
</feature>
<keyword evidence="4" id="KW-0408">Iron</keyword>
<name>A0ABU8KDJ7_9HYPH</name>
<evidence type="ECO:0000256" key="3">
    <source>
        <dbReference type="ARBA" id="ARBA00023002"/>
    </source>
</evidence>
<dbReference type="Proteomes" id="UP001366503">
    <property type="component" value="Unassembled WGS sequence"/>
</dbReference>
<dbReference type="InterPro" id="IPR005805">
    <property type="entry name" value="Rieske_Fe-S_prot_C"/>
</dbReference>
<evidence type="ECO:0000256" key="4">
    <source>
        <dbReference type="ARBA" id="ARBA00023004"/>
    </source>
</evidence>
<dbReference type="Gene3D" id="2.102.10.10">
    <property type="entry name" value="Rieske [2Fe-2S] iron-sulphur domain"/>
    <property type="match status" value="1"/>
</dbReference>
<evidence type="ECO:0000313" key="8">
    <source>
        <dbReference type="EMBL" id="MEI9403784.1"/>
    </source>
</evidence>
<dbReference type="PANTHER" id="PTHR13847:SF281">
    <property type="entry name" value="FAD DEPENDENT OXIDOREDUCTASE DOMAIN-CONTAINING PROTEIN"/>
    <property type="match status" value="1"/>
</dbReference>
<accession>A0ABU8KDJ7</accession>
<dbReference type="EMBL" id="JAPYKO010000011">
    <property type="protein sequence ID" value="MEI9403784.1"/>
    <property type="molecule type" value="Genomic_DNA"/>
</dbReference>
<evidence type="ECO:0000259" key="7">
    <source>
        <dbReference type="PROSITE" id="PS51296"/>
    </source>
</evidence>
<evidence type="ECO:0000256" key="6">
    <source>
        <dbReference type="ARBA" id="ARBA00023157"/>
    </source>
</evidence>
<sequence length="526" mass="56524">MNVSSEATRSFWMLDASLPGAPRLEQDEHCDVAVVGAGIAGVSIAYELALAGRKVVLVDRGPLLGGMTSRTTAHLAPICDDGLSALIDMRGEALARGFQESQQAAVDRIERHVASLEIDCDFRRLDGFLFPAAWMDEKQAARECNKEYAAAAKIGAEAEHGKGVPLKGHESAPILRYPEQATFHPLKYLRALLADFEKRGGKAFADSAVVEIEEGEQIRLKCDGGSTVTASNAVFATNSPINTWVKIHSKMAPYRTYAMAFDIARGTLPDALYWDMDDPYYYVRLNPGPGKTDFLIAGGRDHKSGEADDGEARFAALEAWIRALVPDLGGERARWSGQVLDTIDYCGFIGRSPGSGNVFMATGDSGQGMTHGALAGLLIRDLIVDGSNPWEAVYAPDRKPPAALTHYLNENLTTVKNLAGYLLPGEVKSAGDLKPGEGGILQDGLSKFAVCRDRDGKLHRHSASCTHLGCIVHWNSTEQCWDCPCHGSQFAPDGAVLNGPAIRGLARLEDRGSRAESKVASGGSNL</sequence>
<dbReference type="PROSITE" id="PS51296">
    <property type="entry name" value="RIESKE"/>
    <property type="match status" value="1"/>
</dbReference>
<dbReference type="PRINTS" id="PR00162">
    <property type="entry name" value="RIESKE"/>
</dbReference>
<dbReference type="InterPro" id="IPR006076">
    <property type="entry name" value="FAD-dep_OxRdtase"/>
</dbReference>
<keyword evidence="1" id="KW-0001">2Fe-2S</keyword>
<keyword evidence="5" id="KW-0411">Iron-sulfur</keyword>
<evidence type="ECO:0000256" key="2">
    <source>
        <dbReference type="ARBA" id="ARBA00022723"/>
    </source>
</evidence>
<evidence type="ECO:0000256" key="5">
    <source>
        <dbReference type="ARBA" id="ARBA00023014"/>
    </source>
</evidence>
<dbReference type="RefSeq" id="WP_415927018.1">
    <property type="nucleotide sequence ID" value="NZ_JAPYKO010000011.1"/>
</dbReference>
<proteinExistence type="predicted"/>
<evidence type="ECO:0000313" key="9">
    <source>
        <dbReference type="Proteomes" id="UP001366503"/>
    </source>
</evidence>